<dbReference type="Gene3D" id="3.40.50.12780">
    <property type="entry name" value="N-terminal domain of ligase-like"/>
    <property type="match status" value="1"/>
</dbReference>
<dbReference type="EMBL" id="BTSX01000002">
    <property type="protein sequence ID" value="GMS85319.1"/>
    <property type="molecule type" value="Genomic_DNA"/>
</dbReference>
<dbReference type="PANTHER" id="PTHR43201">
    <property type="entry name" value="ACYL-COA SYNTHETASE"/>
    <property type="match status" value="1"/>
</dbReference>
<comment type="similarity">
    <text evidence="1">Belongs to the ATP-dependent AMP-binding enzyme family.</text>
</comment>
<dbReference type="FunFam" id="3.30.300.30:FF:000008">
    <property type="entry name" value="2,3-dihydroxybenzoate-AMP ligase"/>
    <property type="match status" value="1"/>
</dbReference>
<evidence type="ECO:0000256" key="6">
    <source>
        <dbReference type="ARBA" id="ARBA00047319"/>
    </source>
</evidence>
<proteinExistence type="inferred from homology"/>
<feature type="domain" description="AMP-binding enzyme C-terminal" evidence="9">
    <location>
        <begin position="488"/>
        <end position="566"/>
    </location>
</feature>
<protein>
    <recommendedName>
        <fullName evidence="5">Medium-chain acyl-CoA ligase ACSF2, mitochondrial</fullName>
        <ecNumber evidence="4">6.2.1.2</ecNumber>
    </recommendedName>
</protein>
<dbReference type="InterPro" id="IPR000873">
    <property type="entry name" value="AMP-dep_synth/lig_dom"/>
</dbReference>
<dbReference type="EC" id="6.2.1.2" evidence="4"/>
<dbReference type="InterPro" id="IPR020845">
    <property type="entry name" value="AMP-binding_CS"/>
</dbReference>
<accession>A0AAV5SVD3</accession>
<feature type="non-terminal residue" evidence="10">
    <location>
        <position position="590"/>
    </location>
</feature>
<comment type="catalytic activity">
    <reaction evidence="6">
        <text>octanoate + ATP + CoA = octanoyl-CoA + AMP + diphosphate</text>
        <dbReference type="Rhea" id="RHEA:33631"/>
        <dbReference type="ChEBI" id="CHEBI:25646"/>
        <dbReference type="ChEBI" id="CHEBI:30616"/>
        <dbReference type="ChEBI" id="CHEBI:33019"/>
        <dbReference type="ChEBI" id="CHEBI:57287"/>
        <dbReference type="ChEBI" id="CHEBI:57386"/>
        <dbReference type="ChEBI" id="CHEBI:456215"/>
    </reaction>
</comment>
<evidence type="ECO:0000256" key="1">
    <source>
        <dbReference type="ARBA" id="ARBA00006432"/>
    </source>
</evidence>
<feature type="domain" description="AMP-dependent synthetase/ligase" evidence="8">
    <location>
        <begin position="41"/>
        <end position="437"/>
    </location>
</feature>
<dbReference type="InterPro" id="IPR025110">
    <property type="entry name" value="AMP-bd_C"/>
</dbReference>
<dbReference type="PROSITE" id="PS00455">
    <property type="entry name" value="AMP_BINDING"/>
    <property type="match status" value="1"/>
</dbReference>
<evidence type="ECO:0000259" key="9">
    <source>
        <dbReference type="Pfam" id="PF13193"/>
    </source>
</evidence>
<dbReference type="SUPFAM" id="SSF56801">
    <property type="entry name" value="Acetyl-CoA synthetase-like"/>
    <property type="match status" value="1"/>
</dbReference>
<dbReference type="GO" id="GO:0031956">
    <property type="term" value="F:medium-chain fatty acid-CoA ligase activity"/>
    <property type="evidence" value="ECO:0007669"/>
    <property type="project" value="UniProtKB-EC"/>
</dbReference>
<dbReference type="GO" id="GO:0006631">
    <property type="term" value="P:fatty acid metabolic process"/>
    <property type="evidence" value="ECO:0007669"/>
    <property type="project" value="TreeGrafter"/>
</dbReference>
<evidence type="ECO:0000313" key="10">
    <source>
        <dbReference type="EMBL" id="GMS85319.1"/>
    </source>
</evidence>
<sequence length="590" mass="65668">MFGRRIVAFLPVRFSRRSAHSYVHGTSLHPLLYETIGARFHAAVEAAPDRTLYVFDHQNVRKTYAEAYADARRLACVMVELGLRPGDRVGIWGPNNYEWVTCHMASAIAGLVQVNINPSYQSEELRFALQKVGVRCLITPRAHKRSDYLRTLHDVIPELATAKHGSGNVRCRGLPDLQHIVLFGEEKEARGVWRYEELMGGIGSSSEHRLKEIEEGVRADDPVNIQYTSGTTGNSKAAMLTHHGLLNNAHFQGLRSRYDHGRHIICIPCPLFHCFGSVCGVLNALSHRQTAVFPDAGFNPLRTLEVVAAERCTSLYGTPTMFIDMLAHLDEIRERGLSVASLNAGYISGAPCPVALCDRLVNELGMRNLTVMYGATEMSPVATMSRLDQPSAERIRNVGYVMDHVELAVVDEEGQVVPRGTAGELLARGYCIMRGYYEDEERTRAELTPDRWYHTGDAASIAEDGAVSIVGRTKDMIIRGGENIYPTEIEQFLFKIDGVADAHVIGVPDDRMGEAVCAWIRLREGVTTLTPETIKDACRAKITHYKVPKYVLIKQEADFPLTATGKVKKSELRLISMKELGMVHVHSQFN</sequence>
<dbReference type="InterPro" id="IPR042099">
    <property type="entry name" value="ANL_N_sf"/>
</dbReference>
<dbReference type="InterPro" id="IPR045851">
    <property type="entry name" value="AMP-bd_C_sf"/>
</dbReference>
<organism evidence="10 11">
    <name type="scientific">Pristionchus entomophagus</name>
    <dbReference type="NCBI Taxonomy" id="358040"/>
    <lineage>
        <taxon>Eukaryota</taxon>
        <taxon>Metazoa</taxon>
        <taxon>Ecdysozoa</taxon>
        <taxon>Nematoda</taxon>
        <taxon>Chromadorea</taxon>
        <taxon>Rhabditida</taxon>
        <taxon>Rhabditina</taxon>
        <taxon>Diplogasteromorpha</taxon>
        <taxon>Diplogasteroidea</taxon>
        <taxon>Neodiplogasteridae</taxon>
        <taxon>Pristionchus</taxon>
    </lineage>
</organism>
<evidence type="ECO:0000313" key="11">
    <source>
        <dbReference type="Proteomes" id="UP001432027"/>
    </source>
</evidence>
<dbReference type="PANTHER" id="PTHR43201:SF5">
    <property type="entry name" value="MEDIUM-CHAIN ACYL-COA LIGASE ACSF2, MITOCHONDRIAL"/>
    <property type="match status" value="1"/>
</dbReference>
<dbReference type="Proteomes" id="UP001432027">
    <property type="component" value="Unassembled WGS sequence"/>
</dbReference>
<dbReference type="Pfam" id="PF13193">
    <property type="entry name" value="AMP-binding_C"/>
    <property type="match status" value="1"/>
</dbReference>
<evidence type="ECO:0000256" key="2">
    <source>
        <dbReference type="ARBA" id="ARBA00022598"/>
    </source>
</evidence>
<name>A0AAV5SVD3_9BILA</name>
<reference evidence="10" key="1">
    <citation type="submission" date="2023-10" db="EMBL/GenBank/DDBJ databases">
        <title>Genome assembly of Pristionchus species.</title>
        <authorList>
            <person name="Yoshida K."/>
            <person name="Sommer R.J."/>
        </authorList>
    </citation>
    <scope>NUCLEOTIDE SEQUENCE</scope>
    <source>
        <strain evidence="10">RS0144</strain>
    </source>
</reference>
<dbReference type="Pfam" id="PF00501">
    <property type="entry name" value="AMP-binding"/>
    <property type="match status" value="1"/>
</dbReference>
<keyword evidence="11" id="KW-1185">Reference proteome</keyword>
<evidence type="ECO:0000259" key="8">
    <source>
        <dbReference type="Pfam" id="PF00501"/>
    </source>
</evidence>
<gene>
    <name evidence="10" type="ORF">PENTCL1PPCAC_7494</name>
</gene>
<comment type="function">
    <text evidence="3">Acyl-CoA synthases catalyze the initial reaction in fatty acid metabolism, by forming a thioester with CoA. Has some preference toward medium-chain substrates. Plays a role in adipocyte differentiation.</text>
</comment>
<dbReference type="Gene3D" id="3.30.300.30">
    <property type="match status" value="1"/>
</dbReference>
<comment type="caution">
    <text evidence="10">The sequence shown here is derived from an EMBL/GenBank/DDBJ whole genome shotgun (WGS) entry which is preliminary data.</text>
</comment>
<evidence type="ECO:0000256" key="4">
    <source>
        <dbReference type="ARBA" id="ARBA00039009"/>
    </source>
</evidence>
<evidence type="ECO:0000256" key="7">
    <source>
        <dbReference type="ARBA" id="ARBA00048277"/>
    </source>
</evidence>
<evidence type="ECO:0000256" key="3">
    <source>
        <dbReference type="ARBA" id="ARBA00037247"/>
    </source>
</evidence>
<keyword evidence="2" id="KW-0436">Ligase</keyword>
<comment type="catalytic activity">
    <reaction evidence="7">
        <text>a medium-chain fatty acid + ATP + CoA = a medium-chain fatty acyl-CoA + AMP + diphosphate</text>
        <dbReference type="Rhea" id="RHEA:48340"/>
        <dbReference type="ChEBI" id="CHEBI:30616"/>
        <dbReference type="ChEBI" id="CHEBI:33019"/>
        <dbReference type="ChEBI" id="CHEBI:57287"/>
        <dbReference type="ChEBI" id="CHEBI:59558"/>
        <dbReference type="ChEBI" id="CHEBI:90546"/>
        <dbReference type="ChEBI" id="CHEBI:456215"/>
        <dbReference type="EC" id="6.2.1.2"/>
    </reaction>
</comment>
<dbReference type="AlphaFoldDB" id="A0AAV5SVD3"/>
<evidence type="ECO:0000256" key="5">
    <source>
        <dbReference type="ARBA" id="ARBA00039638"/>
    </source>
</evidence>